<protein>
    <recommendedName>
        <fullName evidence="6 12">Phosphoglycerate kinase</fullName>
        <ecNumber evidence="5 12">2.7.2.3</ecNumber>
    </recommendedName>
</protein>
<keyword evidence="10 12" id="KW-0067">ATP-binding</keyword>
<dbReference type="PANTHER" id="PTHR11406:SF23">
    <property type="entry name" value="PHOSPHOGLYCERATE KINASE 1, CHLOROPLASTIC-RELATED"/>
    <property type="match status" value="1"/>
</dbReference>
<reference evidence="16 17" key="1">
    <citation type="submission" date="2018-11" db="EMBL/GenBank/DDBJ databases">
        <title>Rufibacter latericius sp. nov., isolated from water in Baiyang Lake.</title>
        <authorList>
            <person name="Yang Y."/>
        </authorList>
    </citation>
    <scope>NUCLEOTIDE SEQUENCE [LARGE SCALE GENOMIC DNA]</scope>
    <source>
        <strain evidence="16 17">R-22-1c-1</strain>
    </source>
</reference>
<evidence type="ECO:0000313" key="16">
    <source>
        <dbReference type="EMBL" id="RNI22634.1"/>
    </source>
</evidence>
<feature type="binding site" evidence="12">
    <location>
        <position position="117"/>
    </location>
    <ligand>
        <name>substrate</name>
    </ligand>
</feature>
<dbReference type="InterPro" id="IPR015824">
    <property type="entry name" value="Phosphoglycerate_kinase_N"/>
</dbReference>
<keyword evidence="7 12" id="KW-0808">Transferase</keyword>
<dbReference type="InterPro" id="IPR036043">
    <property type="entry name" value="Phosphoglycerate_kinase_sf"/>
</dbReference>
<dbReference type="PIRSF" id="PIRSF000724">
    <property type="entry name" value="Pgk"/>
    <property type="match status" value="1"/>
</dbReference>
<dbReference type="InterPro" id="IPR001576">
    <property type="entry name" value="Phosphoglycerate_kinase"/>
</dbReference>
<dbReference type="HAMAP" id="MF_00145">
    <property type="entry name" value="Phosphoglyc_kinase"/>
    <property type="match status" value="1"/>
</dbReference>
<dbReference type="GO" id="GO:0004618">
    <property type="term" value="F:phosphoglycerate kinase activity"/>
    <property type="evidence" value="ECO:0007669"/>
    <property type="project" value="UniProtKB-UniRule"/>
</dbReference>
<dbReference type="FunFam" id="3.40.50.1260:FF:000003">
    <property type="entry name" value="Phosphoglycerate kinase"/>
    <property type="match status" value="1"/>
</dbReference>
<comment type="subcellular location">
    <subcellularLocation>
        <location evidence="12">Cytoplasm</location>
    </subcellularLocation>
</comment>
<evidence type="ECO:0000256" key="15">
    <source>
        <dbReference type="RuleBase" id="RU000532"/>
    </source>
</evidence>
<dbReference type="FunFam" id="3.40.50.1260:FF:000006">
    <property type="entry name" value="Phosphoglycerate kinase"/>
    <property type="match status" value="1"/>
</dbReference>
<evidence type="ECO:0000256" key="2">
    <source>
        <dbReference type="ARBA" id="ARBA00004838"/>
    </source>
</evidence>
<evidence type="ECO:0000256" key="1">
    <source>
        <dbReference type="ARBA" id="ARBA00000642"/>
    </source>
</evidence>
<evidence type="ECO:0000256" key="6">
    <source>
        <dbReference type="ARBA" id="ARBA00016471"/>
    </source>
</evidence>
<dbReference type="Proteomes" id="UP000272117">
    <property type="component" value="Unassembled WGS sequence"/>
</dbReference>
<dbReference type="RefSeq" id="WP_123128990.1">
    <property type="nucleotide sequence ID" value="NZ_RJJD01000021.1"/>
</dbReference>
<feature type="binding site" evidence="12 14">
    <location>
        <position position="202"/>
    </location>
    <ligand>
        <name>ATP</name>
        <dbReference type="ChEBI" id="CHEBI:30616"/>
    </ligand>
</feature>
<dbReference type="EC" id="2.7.2.3" evidence="5 12"/>
<evidence type="ECO:0000256" key="5">
    <source>
        <dbReference type="ARBA" id="ARBA00013061"/>
    </source>
</evidence>
<sequence length="402" mass="43626">MITIDQYSFRGKRALVRVDFNVPLNSNFKITDDTRIRAAVPTIRKILNDGGSVVLMSHLGRPKGGPEEKYSLKHLLKPLEEIFQMPIQFAPDCIGSEAVEVASNLQPGQILLVENLRFHKEEEQGNQIFAEKLSLLGDVYVNDAFGTAHRAHASTAIVADYFPHDKVCGSVMQAELENAQRVLSYADRPYTAIMGGAKISDKIQVIEQLLDRVDNLIIGGGMSYTFAKAQGGTIGNSLLEEDKQDFTLELLKKAEERGVKIYLPSDTVIADAFDNNANTQVVKSGTIPDGWMGLDIGPETISTFSEVVRNSKTILWNGPMGVFEFQNFATGTKAIAEAVVEATKNGAYSLIGGGDSAAAVTQMGHSHDVSYVSTGGGALLEYMEGKQLPGVIALQLEETPLT</sequence>
<evidence type="ECO:0000256" key="8">
    <source>
        <dbReference type="ARBA" id="ARBA00022741"/>
    </source>
</evidence>
<feature type="binding site" evidence="12 14">
    <location>
        <begin position="353"/>
        <end position="356"/>
    </location>
    <ligand>
        <name>ATP</name>
        <dbReference type="ChEBI" id="CHEBI:30616"/>
    </ligand>
</feature>
<evidence type="ECO:0000256" key="13">
    <source>
        <dbReference type="PIRSR" id="PIRSR000724-1"/>
    </source>
</evidence>
<evidence type="ECO:0000256" key="9">
    <source>
        <dbReference type="ARBA" id="ARBA00022777"/>
    </source>
</evidence>
<feature type="binding site" evidence="13">
    <location>
        <position position="150"/>
    </location>
    <ligand>
        <name>(2R)-3-phosphoglycerate</name>
        <dbReference type="ChEBI" id="CHEBI:58272"/>
    </ligand>
</feature>
<dbReference type="UniPathway" id="UPA00109">
    <property type="reaction ID" value="UER00185"/>
</dbReference>
<proteinExistence type="inferred from homology"/>
<feature type="binding site" evidence="12">
    <location>
        <position position="150"/>
    </location>
    <ligand>
        <name>substrate</name>
    </ligand>
</feature>
<accession>A0A3M9MAR8</accession>
<feature type="binding site" evidence="13">
    <location>
        <position position="35"/>
    </location>
    <ligand>
        <name>(2R)-3-phosphoglycerate</name>
        <dbReference type="ChEBI" id="CHEBI:58272"/>
    </ligand>
</feature>
<dbReference type="PRINTS" id="PR00477">
    <property type="entry name" value="PHGLYCKINASE"/>
</dbReference>
<dbReference type="GO" id="GO:0005524">
    <property type="term" value="F:ATP binding"/>
    <property type="evidence" value="ECO:0007669"/>
    <property type="project" value="UniProtKB-KW"/>
</dbReference>
<evidence type="ECO:0000256" key="12">
    <source>
        <dbReference type="HAMAP-Rule" id="MF_00145"/>
    </source>
</evidence>
<evidence type="ECO:0000256" key="4">
    <source>
        <dbReference type="ARBA" id="ARBA00011245"/>
    </source>
</evidence>
<evidence type="ECO:0000256" key="7">
    <source>
        <dbReference type="ARBA" id="ARBA00022679"/>
    </source>
</evidence>
<dbReference type="OrthoDB" id="9808460at2"/>
<dbReference type="GO" id="GO:0006096">
    <property type="term" value="P:glycolytic process"/>
    <property type="evidence" value="ECO:0007669"/>
    <property type="project" value="UniProtKB-UniRule"/>
</dbReference>
<name>A0A3M9MAR8_9BACT</name>
<dbReference type="EMBL" id="RJJD01000021">
    <property type="protein sequence ID" value="RNI22634.1"/>
    <property type="molecule type" value="Genomic_DNA"/>
</dbReference>
<feature type="binding site" evidence="12 14">
    <location>
        <position position="293"/>
    </location>
    <ligand>
        <name>ATP</name>
        <dbReference type="ChEBI" id="CHEBI:30616"/>
    </ligand>
</feature>
<evidence type="ECO:0000256" key="10">
    <source>
        <dbReference type="ARBA" id="ARBA00022840"/>
    </source>
</evidence>
<dbReference type="Pfam" id="PF00162">
    <property type="entry name" value="PGK"/>
    <property type="match status" value="1"/>
</dbReference>
<feature type="binding site" evidence="12 14">
    <location>
        <position position="324"/>
    </location>
    <ligand>
        <name>ATP</name>
        <dbReference type="ChEBI" id="CHEBI:30616"/>
    </ligand>
</feature>
<dbReference type="GO" id="GO:0006094">
    <property type="term" value="P:gluconeogenesis"/>
    <property type="evidence" value="ECO:0007669"/>
    <property type="project" value="TreeGrafter"/>
</dbReference>
<dbReference type="GO" id="GO:0005829">
    <property type="term" value="C:cytosol"/>
    <property type="evidence" value="ECO:0007669"/>
    <property type="project" value="TreeGrafter"/>
</dbReference>
<comment type="subunit">
    <text evidence="4 12">Monomer.</text>
</comment>
<dbReference type="Gene3D" id="3.40.50.1260">
    <property type="entry name" value="Phosphoglycerate kinase, N-terminal domain"/>
    <property type="match status" value="2"/>
</dbReference>
<evidence type="ECO:0000256" key="11">
    <source>
        <dbReference type="ARBA" id="ARBA00023152"/>
    </source>
</evidence>
<dbReference type="PANTHER" id="PTHR11406">
    <property type="entry name" value="PHOSPHOGLYCERATE KINASE"/>
    <property type="match status" value="1"/>
</dbReference>
<organism evidence="16 17">
    <name type="scientific">Rufibacter latericius</name>
    <dbReference type="NCBI Taxonomy" id="2487040"/>
    <lineage>
        <taxon>Bacteria</taxon>
        <taxon>Pseudomonadati</taxon>
        <taxon>Bacteroidota</taxon>
        <taxon>Cytophagia</taxon>
        <taxon>Cytophagales</taxon>
        <taxon>Hymenobacteraceae</taxon>
        <taxon>Rufibacter</taxon>
    </lineage>
</organism>
<comment type="pathway">
    <text evidence="2 12">Carbohydrate degradation; glycolysis; pyruvate from D-glyceraldehyde 3-phosphate: step 2/5.</text>
</comment>
<feature type="binding site" evidence="13">
    <location>
        <position position="117"/>
    </location>
    <ligand>
        <name>(2R)-3-phosphoglycerate</name>
        <dbReference type="ChEBI" id="CHEBI:58272"/>
    </ligand>
</feature>
<comment type="similarity">
    <text evidence="3 12 15">Belongs to the phosphoglycerate kinase family.</text>
</comment>
<gene>
    <name evidence="12" type="primary">pgk</name>
    <name evidence="16" type="ORF">EFB08_21300</name>
</gene>
<comment type="catalytic activity">
    <reaction evidence="1 12 15">
        <text>(2R)-3-phosphoglycerate + ATP = (2R)-3-phospho-glyceroyl phosphate + ADP</text>
        <dbReference type="Rhea" id="RHEA:14801"/>
        <dbReference type="ChEBI" id="CHEBI:30616"/>
        <dbReference type="ChEBI" id="CHEBI:57604"/>
        <dbReference type="ChEBI" id="CHEBI:58272"/>
        <dbReference type="ChEBI" id="CHEBI:456216"/>
        <dbReference type="EC" id="2.7.2.3"/>
    </reaction>
</comment>
<evidence type="ECO:0000313" key="17">
    <source>
        <dbReference type="Proteomes" id="UP000272117"/>
    </source>
</evidence>
<keyword evidence="8 12" id="KW-0547">Nucleotide-binding</keyword>
<feature type="binding site" evidence="12">
    <location>
        <position position="35"/>
    </location>
    <ligand>
        <name>substrate</name>
    </ligand>
</feature>
<feature type="binding site" evidence="12 13">
    <location>
        <begin position="58"/>
        <end position="61"/>
    </location>
    <ligand>
        <name>substrate</name>
    </ligand>
</feature>
<keyword evidence="11 12" id="KW-0324">Glycolysis</keyword>
<evidence type="ECO:0000256" key="3">
    <source>
        <dbReference type="ARBA" id="ARBA00008982"/>
    </source>
</evidence>
<keyword evidence="17" id="KW-1185">Reference proteome</keyword>
<dbReference type="AlphaFoldDB" id="A0A3M9MAR8"/>
<keyword evidence="9 12" id="KW-0418">Kinase</keyword>
<dbReference type="SUPFAM" id="SSF53748">
    <property type="entry name" value="Phosphoglycerate kinase"/>
    <property type="match status" value="1"/>
</dbReference>
<dbReference type="GO" id="GO:0043531">
    <property type="term" value="F:ADP binding"/>
    <property type="evidence" value="ECO:0007669"/>
    <property type="project" value="TreeGrafter"/>
</dbReference>
<keyword evidence="12" id="KW-0963">Cytoplasm</keyword>
<feature type="binding site" evidence="12 13">
    <location>
        <begin position="19"/>
        <end position="21"/>
    </location>
    <ligand>
        <name>substrate</name>
    </ligand>
</feature>
<dbReference type="CDD" id="cd00318">
    <property type="entry name" value="Phosphoglycerate_kinase"/>
    <property type="match status" value="1"/>
</dbReference>
<evidence type="ECO:0000256" key="14">
    <source>
        <dbReference type="PIRSR" id="PIRSR000724-2"/>
    </source>
</evidence>
<comment type="caution">
    <text evidence="16">The sequence shown here is derived from an EMBL/GenBank/DDBJ whole genome shotgun (WGS) entry which is preliminary data.</text>
</comment>